<reference evidence="4" key="1">
    <citation type="submission" date="2015-06" db="EMBL/GenBank/DDBJ databases">
        <authorList>
            <person name="Urmite Genomes"/>
        </authorList>
    </citation>
    <scope>NUCLEOTIDE SEQUENCE [LARGE SCALE GENOMIC DNA]</scope>
    <source>
        <strain evidence="4">CSUR P1867</strain>
    </source>
</reference>
<evidence type="ECO:0000313" key="5">
    <source>
        <dbReference type="Proteomes" id="UP000619976"/>
    </source>
</evidence>
<dbReference type="InterPro" id="IPR020317">
    <property type="entry name" value="Uncharacterised_YjbD"/>
</dbReference>
<reference evidence="3 5" key="3">
    <citation type="submission" date="2020-12" db="EMBL/GenBank/DDBJ databases">
        <title>Enhanced detection system for hospital associated transmission using whole genome sequencing surveillance.</title>
        <authorList>
            <person name="Harrison L.H."/>
            <person name="Van Tyne D."/>
            <person name="Marsh J.W."/>
            <person name="Griffith M.P."/>
            <person name="Snyder D.J."/>
            <person name="Cooper V.S."/>
            <person name="Mustapha M."/>
        </authorList>
    </citation>
    <scope>NUCLEOTIDE SEQUENCE [LARGE SCALE GENOMIC DNA]</scope>
    <source>
        <strain evidence="3 5">PR00195</strain>
    </source>
</reference>
<organism evidence="2 4">
    <name type="scientific">Proteus penneri</name>
    <dbReference type="NCBI Taxonomy" id="102862"/>
    <lineage>
        <taxon>Bacteria</taxon>
        <taxon>Pseudomonadati</taxon>
        <taxon>Pseudomonadota</taxon>
        <taxon>Gammaproteobacteria</taxon>
        <taxon>Enterobacterales</taxon>
        <taxon>Morganellaceae</taxon>
        <taxon>Proteus</taxon>
    </lineage>
</organism>
<proteinExistence type="predicted"/>
<evidence type="ECO:0000313" key="4">
    <source>
        <dbReference type="Proteomes" id="UP000183920"/>
    </source>
</evidence>
<gene>
    <name evidence="2" type="ORF">BN1804_01991</name>
    <name evidence="3" type="ORF">JFQ69_01980</name>
</gene>
<reference evidence="2" key="2">
    <citation type="submission" date="2015-06" db="EMBL/GenBank/DDBJ databases">
        <authorList>
            <person name="Urmite Genomes Urmite Genomes"/>
        </authorList>
    </citation>
    <scope>NUCLEOTIDE SEQUENCE [LARGE SCALE GENOMIC DNA]</scope>
    <source>
        <strain evidence="2">CSUR P1867</strain>
    </source>
</reference>
<dbReference type="GeneID" id="76522866"/>
<dbReference type="Proteomes" id="UP000619976">
    <property type="component" value="Unassembled WGS sequence"/>
</dbReference>
<accession>A0A0G4Q9E7</accession>
<sequence>MKKLTLQEMTDAQQMRVRTRIGQEKKKLGRELTNAEMNKVKDSIITEISLEVEKATKKAQALKKKQKLAPSDETYSWSAKNHTRGYR</sequence>
<dbReference type="EMBL" id="JAEKCB010000001">
    <property type="protein sequence ID" value="MBJ2116443.1"/>
    <property type="molecule type" value="Genomic_DNA"/>
</dbReference>
<protein>
    <submittedName>
        <fullName evidence="3">DUF3811 domain-containing protein</fullName>
    </submittedName>
</protein>
<name>A0A0G4Q9E7_9GAMM</name>
<dbReference type="Proteomes" id="UP000183920">
    <property type="component" value="Unassembled WGS sequence"/>
</dbReference>
<feature type="region of interest" description="Disordered" evidence="1">
    <location>
        <begin position="63"/>
        <end position="87"/>
    </location>
</feature>
<dbReference type="EMBL" id="CVRY01000004">
    <property type="protein sequence ID" value="CRL62518.1"/>
    <property type="molecule type" value="Genomic_DNA"/>
</dbReference>
<evidence type="ECO:0000313" key="2">
    <source>
        <dbReference type="EMBL" id="CRL62518.1"/>
    </source>
</evidence>
<dbReference type="RefSeq" id="WP_072063915.1">
    <property type="nucleotide sequence ID" value="NZ_CAXOKJ010000001.1"/>
</dbReference>
<dbReference type="Pfam" id="PF11656">
    <property type="entry name" value="DUF3811"/>
    <property type="match status" value="1"/>
</dbReference>
<dbReference type="AlphaFoldDB" id="A0A0G4Q9E7"/>
<evidence type="ECO:0000256" key="1">
    <source>
        <dbReference type="SAM" id="MobiDB-lite"/>
    </source>
</evidence>
<evidence type="ECO:0000313" key="3">
    <source>
        <dbReference type="EMBL" id="MBJ2116443.1"/>
    </source>
</evidence>
<keyword evidence="5" id="KW-1185">Reference proteome</keyword>